<feature type="domain" description="Aldehyde dehydrogenase" evidence="2">
    <location>
        <begin position="19"/>
        <end position="475"/>
    </location>
</feature>
<dbReference type="InterPro" id="IPR015590">
    <property type="entry name" value="Aldehyde_DH_dom"/>
</dbReference>
<evidence type="ECO:0000313" key="4">
    <source>
        <dbReference type="Proteomes" id="UP001500325"/>
    </source>
</evidence>
<dbReference type="PROSITE" id="PS00070">
    <property type="entry name" value="ALDEHYDE_DEHYDR_CYS"/>
    <property type="match status" value="1"/>
</dbReference>
<dbReference type="InterPro" id="IPR016162">
    <property type="entry name" value="Ald_DH_N"/>
</dbReference>
<evidence type="ECO:0000313" key="3">
    <source>
        <dbReference type="EMBL" id="GAA4711690.1"/>
    </source>
</evidence>
<sequence>MSTTTTSPPPVRTATATADRPVLDPATGAVIRTVPDSTLAEVDAAVARARAAFTGGDWPALSRTQRGRLLLRAADVIEARAETLYRLETRNNGRPVTETRAQLSRVPEWFRYNAGLLAARRDAVLPSDGPYLTYQRRAPLGVCGIITPFNHPLLILARSLSAALATGNTVVVKPSETTPLSTLALVDLLAEAGIPDGVVTVVTGGREVGERLTGHPDVAKITLTGGTEAGRAAAVATARRFARVTAELGGKTPIVVFDDVAPEVAAEGAAFAAFVAAGQSCVAGSRFLVQRGSYERFVAALARRADAIRIGDPSDPRTQLGPMISAAQRDRVLDLVAAGRAEGGRVVAGGRAPDLPAPLDGGFFLRPTVLADATVDMRVAQEEIFGPVAVVVPFDDEADALAKANDNRFGLGAGVWTRDLARAHRVADRIEAGMVWVNDHHRLEPSLPWGGIKESGTGRDAGTESFDDFTWIKTVVVRTAADDVDWYGADPSADDAPVRLN</sequence>
<proteinExistence type="predicted"/>
<dbReference type="Gene3D" id="3.40.309.10">
    <property type="entry name" value="Aldehyde Dehydrogenase, Chain A, domain 2"/>
    <property type="match status" value="1"/>
</dbReference>
<dbReference type="InterPro" id="IPR016163">
    <property type="entry name" value="Ald_DH_C"/>
</dbReference>
<organism evidence="3 4">
    <name type="scientific">Pseudonocardia yuanmonensis</name>
    <dbReference type="NCBI Taxonomy" id="1095914"/>
    <lineage>
        <taxon>Bacteria</taxon>
        <taxon>Bacillati</taxon>
        <taxon>Actinomycetota</taxon>
        <taxon>Actinomycetes</taxon>
        <taxon>Pseudonocardiales</taxon>
        <taxon>Pseudonocardiaceae</taxon>
        <taxon>Pseudonocardia</taxon>
    </lineage>
</organism>
<dbReference type="InterPro" id="IPR016160">
    <property type="entry name" value="Ald_DH_CS_CYS"/>
</dbReference>
<dbReference type="Gene3D" id="3.40.605.10">
    <property type="entry name" value="Aldehyde Dehydrogenase, Chain A, domain 1"/>
    <property type="match status" value="1"/>
</dbReference>
<evidence type="ECO:0000256" key="1">
    <source>
        <dbReference type="ARBA" id="ARBA00023002"/>
    </source>
</evidence>
<dbReference type="InterPro" id="IPR016161">
    <property type="entry name" value="Ald_DH/histidinol_DH"/>
</dbReference>
<gene>
    <name evidence="3" type="ORF">GCM10023215_62660</name>
</gene>
<protein>
    <submittedName>
        <fullName evidence="3">Aldehyde dehydrogenase family protein</fullName>
    </submittedName>
</protein>
<comment type="caution">
    <text evidence="3">The sequence shown here is derived from an EMBL/GenBank/DDBJ whole genome shotgun (WGS) entry which is preliminary data.</text>
</comment>
<reference evidence="4" key="1">
    <citation type="journal article" date="2019" name="Int. J. Syst. Evol. Microbiol.">
        <title>The Global Catalogue of Microorganisms (GCM) 10K type strain sequencing project: providing services to taxonomists for standard genome sequencing and annotation.</title>
        <authorList>
            <consortium name="The Broad Institute Genomics Platform"/>
            <consortium name="The Broad Institute Genome Sequencing Center for Infectious Disease"/>
            <person name="Wu L."/>
            <person name="Ma J."/>
        </authorList>
    </citation>
    <scope>NUCLEOTIDE SEQUENCE [LARGE SCALE GENOMIC DNA]</scope>
    <source>
        <strain evidence="4">JCM 18055</strain>
    </source>
</reference>
<keyword evidence="1" id="KW-0560">Oxidoreductase</keyword>
<accession>A0ABP8XRN7</accession>
<evidence type="ECO:0000259" key="2">
    <source>
        <dbReference type="Pfam" id="PF00171"/>
    </source>
</evidence>
<dbReference type="EMBL" id="BAABIC010000032">
    <property type="protein sequence ID" value="GAA4711690.1"/>
    <property type="molecule type" value="Genomic_DNA"/>
</dbReference>
<dbReference type="Pfam" id="PF00171">
    <property type="entry name" value="Aldedh"/>
    <property type="match status" value="1"/>
</dbReference>
<dbReference type="PANTHER" id="PTHR11699">
    <property type="entry name" value="ALDEHYDE DEHYDROGENASE-RELATED"/>
    <property type="match status" value="1"/>
</dbReference>
<dbReference type="RefSeq" id="WP_345384410.1">
    <property type="nucleotide sequence ID" value="NZ_BAABIC010000032.1"/>
</dbReference>
<keyword evidence="4" id="KW-1185">Reference proteome</keyword>
<name>A0ABP8XRN7_9PSEU</name>
<dbReference type="Proteomes" id="UP001500325">
    <property type="component" value="Unassembled WGS sequence"/>
</dbReference>
<dbReference type="SUPFAM" id="SSF53720">
    <property type="entry name" value="ALDH-like"/>
    <property type="match status" value="1"/>
</dbReference>